<keyword evidence="3" id="KW-1185">Reference proteome</keyword>
<sequence>MLFQRFLNKRKQAAAATQQVVASQNQQALDEKALSHADPAARCDAIRQVATPSVLTRILDGETDPMIRGASLERLGQLLCEDGQPPSSSEELLDAFSRIDQAELIDQIARQGVSSQVRRAAIERTASQSTLATCAVQDSLAANRARAAERIEDRPALEQVVREIGKRDKNVLRAARDKLRLIAAREERPKLVRAQCEEICAKAERLGKLGNWTQDRALLEHLERQWSGIQDPIEPEWQSRFAVERERFLDSYEAYRHDNAAQIAAQEALESVRAEREALIQELEIADTLTDASELTALGERIETAWKALAPASGTRDSDLERRYRERCKSLEARRKTLTDRRQAHERLGRLTAKAERLLGESKPLDHKQVQTLLDQGRALAANAIGDETNESFSALAERLESRLRHQRKTAEQRLRQLPERLEELERHLADGELRKADPLYQSLQAGLDLIQSSGLQTAALSDFNHRLRAFAPRLRELQNWRRWGADQHREGLCADMEALIDKELPLAALAEQLHSLQMDWKGLDKTGSPANQSLWERFHQASEQVYVRCKPFMESQATERESNRIARERVCQQLEEFLSKVDWERVEWKKILRAERETRQAWAAIGPTEPRQRKQLERRFHQLLKTLDHRLDKERRLNQALKHSLIEQVQALVDHPDLNTAIERTKGLQREWRTTVPARQKEENKLWQEFRAACDAVFERRAALHQVQAKEMREHLSAREALCDEALGFAATETDPQRLAAGLRDYDARWKALESQPIPRQMASQSHQRWQRARAEIEERRRTAEDRQRTEALDLLQHQAEVCERLESSLLNDRPEDIDPQTARDAWQKLPRQADPDLQQAMETRFAFALEAAADPTRREELRERRALDADRLGQLCLQLEIIAGIDSPPEHAQQRLEYQVARLAERMVEGEDDPLAGATRLLQDWYLCGPAADDRPLSERFERIRRTLESSQQNS</sequence>
<dbReference type="eggNOG" id="COG1196">
    <property type="taxonomic scope" value="Bacteria"/>
</dbReference>
<dbReference type="AlphaFoldDB" id="W9VFA2"/>
<evidence type="ECO:0000313" key="3">
    <source>
        <dbReference type="Proteomes" id="UP000019460"/>
    </source>
</evidence>
<comment type="caution">
    <text evidence="2">The sequence shown here is derived from an EMBL/GenBank/DDBJ whole genome shotgun (WGS) entry which is preliminary data.</text>
</comment>
<reference evidence="2 3" key="1">
    <citation type="submission" date="2012-11" db="EMBL/GenBank/DDBJ databases">
        <title>Genome assembly of Thiorhodococcus sp. AK35.</title>
        <authorList>
            <person name="Nupur N."/>
            <person name="Khatri I."/>
            <person name="Subramanian S."/>
            <person name="Pinnaka A."/>
        </authorList>
    </citation>
    <scope>NUCLEOTIDE SEQUENCE [LARGE SCALE GENOMIC DNA]</scope>
    <source>
        <strain evidence="2 3">AK35</strain>
    </source>
</reference>
<feature type="coiled-coil region" evidence="1">
    <location>
        <begin position="397"/>
        <end position="435"/>
    </location>
</feature>
<proteinExistence type="predicted"/>
<feature type="coiled-coil region" evidence="1">
    <location>
        <begin position="262"/>
        <end position="289"/>
    </location>
</feature>
<organism evidence="2 3">
    <name type="scientific">Imhoffiella purpurea</name>
    <dbReference type="NCBI Taxonomy" id="1249627"/>
    <lineage>
        <taxon>Bacteria</taxon>
        <taxon>Pseudomonadati</taxon>
        <taxon>Pseudomonadota</taxon>
        <taxon>Gammaproteobacteria</taxon>
        <taxon>Chromatiales</taxon>
        <taxon>Chromatiaceae</taxon>
        <taxon>Imhoffiella</taxon>
    </lineage>
</organism>
<feature type="coiled-coil region" evidence="1">
    <location>
        <begin position="321"/>
        <end position="348"/>
    </location>
</feature>
<evidence type="ECO:0000256" key="1">
    <source>
        <dbReference type="SAM" id="Coils"/>
    </source>
</evidence>
<keyword evidence="1" id="KW-0175">Coiled coil</keyword>
<name>W9VFA2_9GAMM</name>
<dbReference type="EMBL" id="AONC01000037">
    <property type="protein sequence ID" value="EXJ14727.1"/>
    <property type="molecule type" value="Genomic_DNA"/>
</dbReference>
<protein>
    <recommendedName>
        <fullName evidence="4">DUF349 domain-containing protein</fullName>
    </recommendedName>
</protein>
<dbReference type="RefSeq" id="WP_043754517.1">
    <property type="nucleotide sequence ID" value="NZ_AONC01000037.1"/>
</dbReference>
<evidence type="ECO:0000313" key="2">
    <source>
        <dbReference type="EMBL" id="EXJ14727.1"/>
    </source>
</evidence>
<dbReference type="OrthoDB" id="5523335at2"/>
<accession>W9VFA2</accession>
<gene>
    <name evidence="2" type="ORF">D779_2256</name>
</gene>
<dbReference type="InterPro" id="IPR007139">
    <property type="entry name" value="DUF349"/>
</dbReference>
<dbReference type="Proteomes" id="UP000019460">
    <property type="component" value="Unassembled WGS sequence"/>
</dbReference>
<evidence type="ECO:0008006" key="4">
    <source>
        <dbReference type="Google" id="ProtNLM"/>
    </source>
</evidence>
<dbReference type="PATRIC" id="fig|1249627.3.peg.2574"/>
<dbReference type="Pfam" id="PF03993">
    <property type="entry name" value="DUF349"/>
    <property type="match status" value="3"/>
</dbReference>
<dbReference type="STRING" id="1249627.D779_2256"/>